<keyword evidence="2" id="KW-0560">Oxidoreductase</keyword>
<dbReference type="RefSeq" id="XP_060430918.1">
    <property type="nucleotide sequence ID" value="XM_060580996.1"/>
</dbReference>
<dbReference type="PANTHER" id="PTHR47706">
    <property type="entry name" value="NMRA-LIKE FAMILY PROTEIN"/>
    <property type="match status" value="1"/>
</dbReference>
<dbReference type="InterPro" id="IPR036291">
    <property type="entry name" value="NAD(P)-bd_dom_sf"/>
</dbReference>
<organism evidence="4 5">
    <name type="scientific">Colletotrichum godetiae</name>
    <dbReference type="NCBI Taxonomy" id="1209918"/>
    <lineage>
        <taxon>Eukaryota</taxon>
        <taxon>Fungi</taxon>
        <taxon>Dikarya</taxon>
        <taxon>Ascomycota</taxon>
        <taxon>Pezizomycotina</taxon>
        <taxon>Sordariomycetes</taxon>
        <taxon>Hypocreomycetidae</taxon>
        <taxon>Glomerellales</taxon>
        <taxon>Glomerellaceae</taxon>
        <taxon>Colletotrichum</taxon>
        <taxon>Colletotrichum acutatum species complex</taxon>
    </lineage>
</organism>
<keyword evidence="5" id="KW-1185">Reference proteome</keyword>
<sequence>MRKAFETMSPIENVAVVGATGSIGRRALPALLDANFTVTDVMYTSEGKSCPPQVRVAVTDFSPESLQGVFTGQDAVRCDLRHAVFDRQIDVINAAAKSGVKRLIPSDIGTSKGPIDVPEYRAILGKKAQAQNLLEEMAKEKSAFTWTSFWNGPLLDRSMALFPDFGFDLKNHSATIYDSGNELFTAMSIGKTGKPIAAVFKHPEETKNRYVRLSAPTTSQRAILAVLERLTNTEWDTATVSTQEARRQGKIKVQNGDYKGALQRGTTKGHMLVFSWLSFVRMEPADLSWTE</sequence>
<dbReference type="InterPro" id="IPR008030">
    <property type="entry name" value="NmrA-like"/>
</dbReference>
<dbReference type="Proteomes" id="UP001224890">
    <property type="component" value="Unassembled WGS sequence"/>
</dbReference>
<dbReference type="Pfam" id="PF05368">
    <property type="entry name" value="NmrA"/>
    <property type="match status" value="1"/>
</dbReference>
<dbReference type="AlphaFoldDB" id="A0AAJ0EZ73"/>
<dbReference type="InterPro" id="IPR051609">
    <property type="entry name" value="NmrA/Isoflavone_reductase-like"/>
</dbReference>
<comment type="caution">
    <text evidence="4">The sequence shown here is derived from an EMBL/GenBank/DDBJ whole genome shotgun (WGS) entry which is preliminary data.</text>
</comment>
<evidence type="ECO:0000259" key="3">
    <source>
        <dbReference type="Pfam" id="PF05368"/>
    </source>
</evidence>
<evidence type="ECO:0000313" key="5">
    <source>
        <dbReference type="Proteomes" id="UP001224890"/>
    </source>
</evidence>
<gene>
    <name evidence="4" type="ORF">BDP55DRAFT_767623</name>
</gene>
<dbReference type="GO" id="GO:0016491">
    <property type="term" value="F:oxidoreductase activity"/>
    <property type="evidence" value="ECO:0007669"/>
    <property type="project" value="UniProtKB-KW"/>
</dbReference>
<keyword evidence="1" id="KW-0521">NADP</keyword>
<proteinExistence type="predicted"/>
<accession>A0AAJ0EZ73</accession>
<evidence type="ECO:0000256" key="1">
    <source>
        <dbReference type="ARBA" id="ARBA00022857"/>
    </source>
</evidence>
<dbReference type="SUPFAM" id="SSF51735">
    <property type="entry name" value="NAD(P)-binding Rossmann-fold domains"/>
    <property type="match status" value="1"/>
</dbReference>
<evidence type="ECO:0000256" key="2">
    <source>
        <dbReference type="ARBA" id="ARBA00023002"/>
    </source>
</evidence>
<reference evidence="4" key="1">
    <citation type="submission" date="2021-06" db="EMBL/GenBank/DDBJ databases">
        <title>Comparative genomics, transcriptomics and evolutionary studies reveal genomic signatures of adaptation to plant cell wall in hemibiotrophic fungi.</title>
        <authorList>
            <consortium name="DOE Joint Genome Institute"/>
            <person name="Baroncelli R."/>
            <person name="Diaz J.F."/>
            <person name="Benocci T."/>
            <person name="Peng M."/>
            <person name="Battaglia E."/>
            <person name="Haridas S."/>
            <person name="Andreopoulos W."/>
            <person name="Labutti K."/>
            <person name="Pangilinan J."/>
            <person name="Floch G.L."/>
            <person name="Makela M.R."/>
            <person name="Henrissat B."/>
            <person name="Grigoriev I.V."/>
            <person name="Crouch J.A."/>
            <person name="De Vries R.P."/>
            <person name="Sukno S.A."/>
            <person name="Thon M.R."/>
        </authorList>
    </citation>
    <scope>NUCLEOTIDE SEQUENCE</scope>
    <source>
        <strain evidence="4">CBS 193.32</strain>
    </source>
</reference>
<evidence type="ECO:0000313" key="4">
    <source>
        <dbReference type="EMBL" id="KAK1676915.1"/>
    </source>
</evidence>
<feature type="domain" description="NmrA-like" evidence="3">
    <location>
        <begin position="13"/>
        <end position="241"/>
    </location>
</feature>
<dbReference type="PANTHER" id="PTHR47706:SF9">
    <property type="entry name" value="NMRA-LIKE DOMAIN-CONTAINING PROTEIN-RELATED"/>
    <property type="match status" value="1"/>
</dbReference>
<name>A0AAJ0EZ73_9PEZI</name>
<dbReference type="GeneID" id="85465522"/>
<dbReference type="EMBL" id="JAHMHR010000016">
    <property type="protein sequence ID" value="KAK1676915.1"/>
    <property type="molecule type" value="Genomic_DNA"/>
</dbReference>
<protein>
    <recommendedName>
        <fullName evidence="3">NmrA-like domain-containing protein</fullName>
    </recommendedName>
</protein>
<dbReference type="Gene3D" id="3.40.50.720">
    <property type="entry name" value="NAD(P)-binding Rossmann-like Domain"/>
    <property type="match status" value="1"/>
</dbReference>
<dbReference type="Gene3D" id="3.90.25.10">
    <property type="entry name" value="UDP-galactose 4-epimerase, domain 1"/>
    <property type="match status" value="1"/>
</dbReference>